<keyword evidence="2" id="KW-1185">Reference proteome</keyword>
<organism evidence="1 2">
    <name type="scientific">Phyllobacterium phragmitis</name>
    <dbReference type="NCBI Taxonomy" id="2670329"/>
    <lineage>
        <taxon>Bacteria</taxon>
        <taxon>Pseudomonadati</taxon>
        <taxon>Pseudomonadota</taxon>
        <taxon>Alphaproteobacteria</taxon>
        <taxon>Hyphomicrobiales</taxon>
        <taxon>Phyllobacteriaceae</taxon>
        <taxon>Phyllobacterium</taxon>
    </lineage>
</organism>
<sequence length="52" mass="5796">MFLEKREQLAVTQLVANENPTVLVDTMNLEDALCEVDTDCGKLGHGWLLYTG</sequence>
<proteinExistence type="predicted"/>
<comment type="caution">
    <text evidence="1">The sequence shown here is derived from an EMBL/GenBank/DDBJ whole genome shotgun (WGS) entry which is preliminary data.</text>
</comment>
<gene>
    <name evidence="1" type="ORF">PPNSA23_41390</name>
</gene>
<evidence type="ECO:0000313" key="1">
    <source>
        <dbReference type="EMBL" id="GAB1584196.1"/>
    </source>
</evidence>
<dbReference type="Proteomes" id="UP001628091">
    <property type="component" value="Unassembled WGS sequence"/>
</dbReference>
<protein>
    <submittedName>
        <fullName evidence="1">Uncharacterized protein</fullName>
    </submittedName>
</protein>
<dbReference type="EMBL" id="BAAFZP010000002">
    <property type="protein sequence ID" value="GAB1584196.1"/>
    <property type="molecule type" value="Genomic_DNA"/>
</dbReference>
<accession>A0ABQ0H5J1</accession>
<name>A0ABQ0H5J1_9HYPH</name>
<evidence type="ECO:0000313" key="2">
    <source>
        <dbReference type="Proteomes" id="UP001628091"/>
    </source>
</evidence>
<reference evidence="1 2" key="1">
    <citation type="submission" date="2024-10" db="EMBL/GenBank/DDBJ databases">
        <title>Isolation, draft genome sequencing and identification of Phyllobacterium sp. NSA23, isolated from leaf soil.</title>
        <authorList>
            <person name="Akita H."/>
        </authorList>
    </citation>
    <scope>NUCLEOTIDE SEQUENCE [LARGE SCALE GENOMIC DNA]</scope>
    <source>
        <strain evidence="1 2">NSA23</strain>
    </source>
</reference>